<dbReference type="InterPro" id="IPR011889">
    <property type="entry name" value="Liste_lipo_26"/>
</dbReference>
<keyword evidence="1" id="KW-0812">Transmembrane</keyword>
<feature type="transmembrane region" description="Helical" evidence="1">
    <location>
        <begin position="285"/>
        <end position="310"/>
    </location>
</feature>
<evidence type="ECO:0000313" key="3">
    <source>
        <dbReference type="Proteomes" id="UP001059819"/>
    </source>
</evidence>
<dbReference type="EMBL" id="CP103424">
    <property type="protein sequence ID" value="UWD35114.1"/>
    <property type="molecule type" value="Genomic_DNA"/>
</dbReference>
<evidence type="ECO:0000313" key="2">
    <source>
        <dbReference type="EMBL" id="UWD35114.1"/>
    </source>
</evidence>
<evidence type="ECO:0000256" key="1">
    <source>
        <dbReference type="SAM" id="Phobius"/>
    </source>
</evidence>
<proteinExistence type="predicted"/>
<dbReference type="NCBIfam" id="TIGR02167">
    <property type="entry name" value="Liste_lipo_26"/>
    <property type="match status" value="5"/>
</dbReference>
<feature type="transmembrane region" description="Helical" evidence="1">
    <location>
        <begin position="316"/>
        <end position="344"/>
    </location>
</feature>
<dbReference type="Pfam" id="PF03382">
    <property type="entry name" value="DUF285"/>
    <property type="match status" value="4"/>
</dbReference>
<keyword evidence="3" id="KW-1185">Reference proteome</keyword>
<feature type="transmembrane region" description="Helical" evidence="1">
    <location>
        <begin position="921"/>
        <end position="951"/>
    </location>
</feature>
<name>A0ABY5TXM2_9MOLU</name>
<reference evidence="2" key="1">
    <citation type="submission" date="2022-08" db="EMBL/GenBank/DDBJ databases">
        <title>Complete genome sequence of Mycoplasma cottewii type strain VIS.</title>
        <authorList>
            <person name="Spergser J."/>
        </authorList>
    </citation>
    <scope>NUCLEOTIDE SEQUENCE</scope>
    <source>
        <strain evidence="2">VIS</strain>
    </source>
</reference>
<keyword evidence="1" id="KW-0472">Membrane</keyword>
<feature type="transmembrane region" description="Helical" evidence="1">
    <location>
        <begin position="419"/>
        <end position="437"/>
    </location>
</feature>
<organism evidence="2 3">
    <name type="scientific">Mycoplasma cottewii</name>
    <dbReference type="NCBI Taxonomy" id="51364"/>
    <lineage>
        <taxon>Bacteria</taxon>
        <taxon>Bacillati</taxon>
        <taxon>Mycoplasmatota</taxon>
        <taxon>Mollicutes</taxon>
        <taxon>Mycoplasmataceae</taxon>
        <taxon>Mycoplasma</taxon>
    </lineage>
</organism>
<sequence length="953" mass="113394">MKKVIRWCILLVFCSFVFFEYWYLLDNFVAFSIKGTKDGKEFILSSTSSNFISEWNDLLKCNFNVFTPISDWKEFIKYEGYELTGFIFGNTSYFAFLEKLKYIIGSVVVFVIVNIYRITVYKTFKNIKNYFINRKDFVAYGYKETIEYLKKFKYKIENSKDISKDDIIKMCKDYKEHKDAKLLCKPIFVSDLIDEVLENTISERNDLSLYIPVFHEVIKLAKEMYYKEKIKIKNSNKFEEWISGIIVSFRYFSHISREYYQYRCRINQIYETDVRFNFKLNITNYFLFGVVNSHFLFFITLLFFPSFFIFLYSLLFIINIGSVGFIVITWFVVYLIIVLFFQLLRYYDIYSERKESYLWNKSNSAKLQNKKPLFWWINFIFLFLPYSVTLSLPLCIIHINKLGYNLISEKYTPNWLASLYIIFVCILLISYAVDFIDETLIYKKYTQKVIYKIWFIEYFVIISVSLIVLVFYWLCTVIKDKETVGYFLWVCRVLLHTSVFLIFVNRPLMIKIEKFHKWKNKIINRLNKIMKNKKIPIYNYDQTECVKIGYYKKGEVIRIKPFPKTIRKVPKKLPTEITSLKGAFEGNINKTIENLNNWKTSKIVDMSYMFNKALQFNGDISKWNTSRVTNMECMFRDAPLFNQNINTKIVNNPNGSSYTAWDVSKVTNMNSMFEYAKNFNQDISNWNTQNVTNMDSMFAYAKKFNQYIGEWDTSKVTNMNSMFEYAKNFNQNINTKIVNNPNGSSYTAWDVSKVTKMSSMFQEAFIFNQPLDNWNTSNVTDMSQMFYNTITFNQDISNWNTSSVTTMRSMFAHAKKFNQNINTKVVNNPNGSSYTAWDVSKVTNMSFMFYDCIEFNGDILNWEFNCEVRIRYMLSYAKNFKKDIRIINDKKTKKALHLSGKRSSKKTDLKWKKIMLPILQIFEIFCFCAPGVLIMLIGAFNFIGTFLYTFILI</sequence>
<feature type="transmembrane region" description="Helical" evidence="1">
    <location>
        <begin position="102"/>
        <end position="120"/>
    </location>
</feature>
<feature type="transmembrane region" description="Helical" evidence="1">
    <location>
        <begin position="486"/>
        <end position="504"/>
    </location>
</feature>
<feature type="transmembrane region" description="Helical" evidence="1">
    <location>
        <begin position="449"/>
        <end position="474"/>
    </location>
</feature>
<accession>A0ABY5TXM2</accession>
<keyword evidence="1" id="KW-1133">Transmembrane helix</keyword>
<dbReference type="Proteomes" id="UP001059819">
    <property type="component" value="Chromosome"/>
</dbReference>
<dbReference type="RefSeq" id="WP_259430272.1">
    <property type="nucleotide sequence ID" value="NZ_CP103424.1"/>
</dbReference>
<feature type="transmembrane region" description="Helical" evidence="1">
    <location>
        <begin position="7"/>
        <end position="24"/>
    </location>
</feature>
<feature type="transmembrane region" description="Helical" evidence="1">
    <location>
        <begin position="373"/>
        <end position="399"/>
    </location>
</feature>
<protein>
    <submittedName>
        <fullName evidence="2">BspA family leucine-rich repeat surface protein</fullName>
    </submittedName>
</protein>
<gene>
    <name evidence="2" type="ORF">NX779_00435</name>
</gene>
<dbReference type="InterPro" id="IPR005046">
    <property type="entry name" value="DUF285"/>
</dbReference>